<protein>
    <submittedName>
        <fullName evidence="1">Uncharacterized protein</fullName>
    </submittedName>
</protein>
<reference evidence="1 2" key="1">
    <citation type="submission" date="2024-04" db="EMBL/GenBank/DDBJ databases">
        <authorList>
            <person name="Fracassetti M."/>
        </authorList>
    </citation>
    <scope>NUCLEOTIDE SEQUENCE [LARGE SCALE GENOMIC DNA]</scope>
</reference>
<dbReference type="AlphaFoldDB" id="A0AAV2FUG9"/>
<accession>A0AAV2FUG9</accession>
<name>A0AAV2FUG9_9ROSI</name>
<keyword evidence="2" id="KW-1185">Reference proteome</keyword>
<organism evidence="1 2">
    <name type="scientific">Linum trigynum</name>
    <dbReference type="NCBI Taxonomy" id="586398"/>
    <lineage>
        <taxon>Eukaryota</taxon>
        <taxon>Viridiplantae</taxon>
        <taxon>Streptophyta</taxon>
        <taxon>Embryophyta</taxon>
        <taxon>Tracheophyta</taxon>
        <taxon>Spermatophyta</taxon>
        <taxon>Magnoliopsida</taxon>
        <taxon>eudicotyledons</taxon>
        <taxon>Gunneridae</taxon>
        <taxon>Pentapetalae</taxon>
        <taxon>rosids</taxon>
        <taxon>fabids</taxon>
        <taxon>Malpighiales</taxon>
        <taxon>Linaceae</taxon>
        <taxon>Linum</taxon>
    </lineage>
</organism>
<dbReference type="EMBL" id="OZ034820">
    <property type="protein sequence ID" value="CAL1401996.1"/>
    <property type="molecule type" value="Genomic_DNA"/>
</dbReference>
<dbReference type="Proteomes" id="UP001497516">
    <property type="component" value="Chromosome 7"/>
</dbReference>
<evidence type="ECO:0000313" key="1">
    <source>
        <dbReference type="EMBL" id="CAL1401996.1"/>
    </source>
</evidence>
<gene>
    <name evidence="1" type="ORF">LTRI10_LOCUS42030</name>
</gene>
<evidence type="ECO:0000313" key="2">
    <source>
        <dbReference type="Proteomes" id="UP001497516"/>
    </source>
</evidence>
<proteinExistence type="predicted"/>
<sequence length="90" mass="9820">MNSRLASKPTASLAQVHRQQLQFTVLVTVNLPGVSNFGKCPGRLDVHGHASSSRSAHKGNRELPVFHLFSRFSLLFVQLSTPGLVSPIRS</sequence>